<organism evidence="2 3">
    <name type="scientific">Ichthyophthirius multifiliis</name>
    <name type="common">White spot disease agent</name>
    <name type="synonym">Ich</name>
    <dbReference type="NCBI Taxonomy" id="5932"/>
    <lineage>
        <taxon>Eukaryota</taxon>
        <taxon>Sar</taxon>
        <taxon>Alveolata</taxon>
        <taxon>Ciliophora</taxon>
        <taxon>Intramacronucleata</taxon>
        <taxon>Oligohymenophorea</taxon>
        <taxon>Hymenostomatida</taxon>
        <taxon>Ophryoglenina</taxon>
        <taxon>Ichthyophthirius</taxon>
    </lineage>
</organism>
<dbReference type="PANTHER" id="PTHR37466:SF1">
    <property type="entry name" value="SLR1628 PROTEIN"/>
    <property type="match status" value="1"/>
</dbReference>
<dbReference type="PANTHER" id="PTHR37466">
    <property type="entry name" value="SLR1628 PROTEIN"/>
    <property type="match status" value="1"/>
</dbReference>
<dbReference type="Proteomes" id="UP000008983">
    <property type="component" value="Unassembled WGS sequence"/>
</dbReference>
<keyword evidence="1" id="KW-0732">Signal</keyword>
<evidence type="ECO:0000256" key="1">
    <source>
        <dbReference type="SAM" id="SignalP"/>
    </source>
</evidence>
<evidence type="ECO:0000313" key="3">
    <source>
        <dbReference type="Proteomes" id="UP000008983"/>
    </source>
</evidence>
<proteinExistence type="predicted"/>
<keyword evidence="3" id="KW-1185">Reference proteome</keyword>
<protein>
    <submittedName>
        <fullName evidence="2">Uncharacterized protein</fullName>
    </submittedName>
</protein>
<dbReference type="AlphaFoldDB" id="G0QRC9"/>
<gene>
    <name evidence="2" type="ORF">IMG5_091750</name>
</gene>
<name>G0QRC9_ICHMU</name>
<dbReference type="EMBL" id="GL983749">
    <property type="protein sequence ID" value="EGR32227.1"/>
    <property type="molecule type" value="Genomic_DNA"/>
</dbReference>
<dbReference type="InterPro" id="IPR018714">
    <property type="entry name" value="DUF2237"/>
</dbReference>
<evidence type="ECO:0000313" key="2">
    <source>
        <dbReference type="EMBL" id="EGR32227.1"/>
    </source>
</evidence>
<dbReference type="Gene3D" id="3.30.56.110">
    <property type="entry name" value="Protein of unknown function DUF2237"/>
    <property type="match status" value="2"/>
</dbReference>
<dbReference type="InParanoid" id="G0QRC9"/>
<dbReference type="Pfam" id="PF09996">
    <property type="entry name" value="DUF2237"/>
    <property type="match status" value="1"/>
</dbReference>
<sequence>MKINEILNVLTTVLVLCSDDPQTGYFRDGYCKTNEQDQGLKQGDKWCICVERWKEALYAGKAPQLNLNASNIKALNYVNKNDIIKYDFKKN</sequence>
<dbReference type="GeneID" id="14908381"/>
<feature type="chain" id="PRO_5003408014" evidence="1">
    <location>
        <begin position="18"/>
        <end position="91"/>
    </location>
</feature>
<reference evidence="2 3" key="1">
    <citation type="submission" date="2011-07" db="EMBL/GenBank/DDBJ databases">
        <authorList>
            <person name="Coyne R."/>
            <person name="Brami D."/>
            <person name="Johnson J."/>
            <person name="Hostetler J."/>
            <person name="Hannick L."/>
            <person name="Clark T."/>
            <person name="Cassidy-Hanley D."/>
            <person name="Inman J."/>
        </authorList>
    </citation>
    <scope>NUCLEOTIDE SEQUENCE [LARGE SCALE GENOMIC DNA]</scope>
    <source>
        <strain evidence="2 3">G5</strain>
    </source>
</reference>
<dbReference type="STRING" id="857967.G0QRC9"/>
<dbReference type="RefSeq" id="XP_004035713.1">
    <property type="nucleotide sequence ID" value="XM_004035665.1"/>
</dbReference>
<feature type="signal peptide" evidence="1">
    <location>
        <begin position="1"/>
        <end position="17"/>
    </location>
</feature>
<dbReference type="OrthoDB" id="1517790at2759"/>
<accession>G0QRC9</accession>